<evidence type="ECO:0000256" key="5">
    <source>
        <dbReference type="ARBA" id="ARBA00022490"/>
    </source>
</evidence>
<dbReference type="AlphaFoldDB" id="F6X5W4"/>
<organism evidence="13 14">
    <name type="scientific">Ciona intestinalis</name>
    <name type="common">Transparent sea squirt</name>
    <name type="synonym">Ascidia intestinalis</name>
    <dbReference type="NCBI Taxonomy" id="7719"/>
    <lineage>
        <taxon>Eukaryota</taxon>
        <taxon>Metazoa</taxon>
        <taxon>Chordata</taxon>
        <taxon>Tunicata</taxon>
        <taxon>Ascidiacea</taxon>
        <taxon>Phlebobranchia</taxon>
        <taxon>Cionidae</taxon>
        <taxon>Ciona</taxon>
    </lineage>
</organism>
<feature type="region of interest" description="Disordered" evidence="11">
    <location>
        <begin position="16"/>
        <end position="105"/>
    </location>
</feature>
<evidence type="ECO:0000259" key="12">
    <source>
        <dbReference type="PROSITE" id="PS51229"/>
    </source>
</evidence>
<proteinExistence type="predicted"/>
<dbReference type="HOGENOM" id="CLU_047042_2_0_1"/>
<evidence type="ECO:0000313" key="13">
    <source>
        <dbReference type="Ensembl" id="ENSCINP00000015600.3"/>
    </source>
</evidence>
<feature type="domain" description="DCUN1" evidence="12">
    <location>
        <begin position="106"/>
        <end position="294"/>
    </location>
</feature>
<dbReference type="GO" id="GO:0032182">
    <property type="term" value="F:ubiquitin-like protein binding"/>
    <property type="evidence" value="ECO:0000318"/>
    <property type="project" value="GO_Central"/>
</dbReference>
<keyword evidence="8" id="KW-0539">Nucleus</keyword>
<dbReference type="GeneTree" id="ENSGT00940000154944"/>
<accession>A0A1W2WCT6</accession>
<reference evidence="14" key="1">
    <citation type="journal article" date="2002" name="Science">
        <title>The draft genome of Ciona intestinalis: insights into chordate and vertebrate origins.</title>
        <authorList>
            <person name="Dehal P."/>
            <person name="Satou Y."/>
            <person name="Campbell R.K."/>
            <person name="Chapman J."/>
            <person name="Degnan B."/>
            <person name="De Tomaso A."/>
            <person name="Davidson B."/>
            <person name="Di Gregorio A."/>
            <person name="Gelpke M."/>
            <person name="Goodstein D.M."/>
            <person name="Harafuji N."/>
            <person name="Hastings K.E."/>
            <person name="Ho I."/>
            <person name="Hotta K."/>
            <person name="Huang W."/>
            <person name="Kawashima T."/>
            <person name="Lemaire P."/>
            <person name="Martinez D."/>
            <person name="Meinertzhagen I.A."/>
            <person name="Necula S."/>
            <person name="Nonaka M."/>
            <person name="Putnam N."/>
            <person name="Rash S."/>
            <person name="Saiga H."/>
            <person name="Satake M."/>
            <person name="Terry A."/>
            <person name="Yamada L."/>
            <person name="Wang H.G."/>
            <person name="Awazu S."/>
            <person name="Azumi K."/>
            <person name="Boore J."/>
            <person name="Branno M."/>
            <person name="Chin-Bow S."/>
            <person name="DeSantis R."/>
            <person name="Doyle S."/>
            <person name="Francino P."/>
            <person name="Keys D.N."/>
            <person name="Haga S."/>
            <person name="Hayashi H."/>
            <person name="Hino K."/>
            <person name="Imai K.S."/>
            <person name="Inaba K."/>
            <person name="Kano S."/>
            <person name="Kobayashi K."/>
            <person name="Kobayashi M."/>
            <person name="Lee B.I."/>
            <person name="Makabe K.W."/>
            <person name="Manohar C."/>
            <person name="Matassi G."/>
            <person name="Medina M."/>
            <person name="Mochizuki Y."/>
            <person name="Mount S."/>
            <person name="Morishita T."/>
            <person name="Miura S."/>
            <person name="Nakayama A."/>
            <person name="Nishizaka S."/>
            <person name="Nomoto H."/>
            <person name="Ohta F."/>
            <person name="Oishi K."/>
            <person name="Rigoutsos I."/>
            <person name="Sano M."/>
            <person name="Sasaki A."/>
            <person name="Sasakura Y."/>
            <person name="Shoguchi E."/>
            <person name="Shin-i T."/>
            <person name="Spagnuolo A."/>
            <person name="Stainier D."/>
            <person name="Suzuki M.M."/>
            <person name="Tassy O."/>
            <person name="Takatori N."/>
            <person name="Tokuoka M."/>
            <person name="Yagi K."/>
            <person name="Yoshizaki F."/>
            <person name="Wada S."/>
            <person name="Zhang C."/>
            <person name="Hyatt P.D."/>
            <person name="Larimer F."/>
            <person name="Detter C."/>
            <person name="Doggett N."/>
            <person name="Glavina T."/>
            <person name="Hawkins T."/>
            <person name="Richardson P."/>
            <person name="Lucas S."/>
            <person name="Kohara Y."/>
            <person name="Levine M."/>
            <person name="Satoh N."/>
            <person name="Rokhsar D.S."/>
        </authorList>
    </citation>
    <scope>NUCLEOTIDE SEQUENCE [LARGE SCALE GENOMIC DNA]</scope>
</reference>
<dbReference type="PANTHER" id="PTHR12281:SF31">
    <property type="entry name" value="DCN1-LIKE PROTEIN 3"/>
    <property type="match status" value="1"/>
</dbReference>
<evidence type="ECO:0000256" key="7">
    <source>
        <dbReference type="ARBA" id="ARBA00023136"/>
    </source>
</evidence>
<evidence type="ECO:0000256" key="2">
    <source>
        <dbReference type="ARBA" id="ARBA00004236"/>
    </source>
</evidence>
<dbReference type="FunFam" id="1.10.238.10:FF:000126">
    <property type="entry name" value="DCN1-like protein"/>
    <property type="match status" value="1"/>
</dbReference>
<dbReference type="Proteomes" id="UP000008144">
    <property type="component" value="Unassembled WGS sequence"/>
</dbReference>
<dbReference type="InterPro" id="IPR042460">
    <property type="entry name" value="DCN1-like_PONY"/>
</dbReference>
<comment type="function">
    <text evidence="10">Neddylation of cullins play an essential role in the regulation of SCF-type complexes activity.</text>
</comment>
<dbReference type="GO" id="GO:0045116">
    <property type="term" value="P:protein neddylation"/>
    <property type="evidence" value="ECO:0000318"/>
    <property type="project" value="GO_Central"/>
</dbReference>
<evidence type="ECO:0000256" key="6">
    <source>
        <dbReference type="ARBA" id="ARBA00022707"/>
    </source>
</evidence>
<dbReference type="Gene3D" id="1.10.238.200">
    <property type="entry name" value="Cullin, PONY binding domain"/>
    <property type="match status" value="1"/>
</dbReference>
<keyword evidence="4" id="KW-1003">Cell membrane</keyword>
<dbReference type="InterPro" id="IPR005176">
    <property type="entry name" value="PONY_dom"/>
</dbReference>
<reference evidence="13" key="3">
    <citation type="submission" date="2025-09" db="UniProtKB">
        <authorList>
            <consortium name="Ensembl"/>
        </authorList>
    </citation>
    <scope>IDENTIFICATION</scope>
</reference>
<dbReference type="GeneID" id="100186269"/>
<keyword evidence="14" id="KW-1185">Reference proteome</keyword>
<accession>F6X5W4</accession>
<protein>
    <recommendedName>
        <fullName evidence="10">Defective in cullin neddylation protein</fullName>
    </recommendedName>
</protein>
<dbReference type="FunFam" id="1.10.238.200:FF:000003">
    <property type="entry name" value="DCN1-like protein 3"/>
    <property type="match status" value="1"/>
</dbReference>
<evidence type="ECO:0000256" key="10">
    <source>
        <dbReference type="RuleBase" id="RU410713"/>
    </source>
</evidence>
<dbReference type="Ensembl" id="ENSCINT00000015600.3">
    <property type="protein sequence ID" value="ENSCINP00000015600.3"/>
    <property type="gene ID" value="ENSCING00000007607.3"/>
</dbReference>
<dbReference type="GO" id="GO:2000436">
    <property type="term" value="P:positive regulation of protein neddylation"/>
    <property type="evidence" value="ECO:0007669"/>
    <property type="project" value="UniProtKB-ARBA"/>
</dbReference>
<keyword evidence="6" id="KW-0519">Myristate</keyword>
<evidence type="ECO:0000256" key="4">
    <source>
        <dbReference type="ARBA" id="ARBA00022475"/>
    </source>
</evidence>
<dbReference type="GO" id="GO:0000151">
    <property type="term" value="C:ubiquitin ligase complex"/>
    <property type="evidence" value="ECO:0000318"/>
    <property type="project" value="GO_Central"/>
</dbReference>
<dbReference type="PANTHER" id="PTHR12281">
    <property type="entry name" value="RP42 RELATED"/>
    <property type="match status" value="1"/>
</dbReference>
<evidence type="ECO:0000256" key="11">
    <source>
        <dbReference type="SAM" id="MobiDB-lite"/>
    </source>
</evidence>
<name>F6X5W4_CIOIN</name>
<evidence type="ECO:0000256" key="1">
    <source>
        <dbReference type="ARBA" id="ARBA00004123"/>
    </source>
</evidence>
<dbReference type="Pfam" id="PF03556">
    <property type="entry name" value="Cullin_binding"/>
    <property type="match status" value="1"/>
</dbReference>
<dbReference type="Gene3D" id="1.10.238.10">
    <property type="entry name" value="EF-hand"/>
    <property type="match status" value="1"/>
</dbReference>
<feature type="compositionally biased region" description="Low complexity" evidence="11">
    <location>
        <begin position="86"/>
        <end position="100"/>
    </location>
</feature>
<feature type="compositionally biased region" description="Polar residues" evidence="11">
    <location>
        <begin position="356"/>
        <end position="368"/>
    </location>
</feature>
<evidence type="ECO:0000256" key="3">
    <source>
        <dbReference type="ARBA" id="ARBA00004556"/>
    </source>
</evidence>
<dbReference type="GO" id="GO:0097602">
    <property type="term" value="F:cullin family protein binding"/>
    <property type="evidence" value="ECO:0000318"/>
    <property type="project" value="GO_Central"/>
</dbReference>
<feature type="compositionally biased region" description="Polar residues" evidence="11">
    <location>
        <begin position="40"/>
        <end position="57"/>
    </location>
</feature>
<evidence type="ECO:0000256" key="8">
    <source>
        <dbReference type="ARBA" id="ARBA00023242"/>
    </source>
</evidence>
<sequence length="388" mass="43365">MGNKCPACLCGADRASEVKCGGSKKKRKTKKSESVLPTDLHSSGAQKNLTGETGNRSQRPDCLSLPTQQNNTKETKFPDFSLHGVQKSSPPSSSTTPIQSSKDHPYDPANVEMLFRMYKDDVEDLILADGVERLCFDLEVDPTEFIVLVLAWKLKASTMCRFTRDEFISGCQEMKCDSIHSIRSSFPRILKDAEINFKELYRFTFQFALDADEGQRSLPCDIAVAMWNVVFSTNQPLILPSWIQFLQERNVRGISRDTWHMFLYLVDAISEDIDNYNDNEAWPSLFDDFVQYKKDAMTKIEEKKVVVVMTDSAAGDSSSQRMEIPGSILTSGENTPEMAGNSPTSHVANKNETKSPETPSVETQTCGNSPGEILSHLHSENEVSSEQT</sequence>
<dbReference type="GO" id="GO:0005886">
    <property type="term" value="C:plasma membrane"/>
    <property type="evidence" value="ECO:0007669"/>
    <property type="project" value="UniProtKB-SubCell"/>
</dbReference>
<dbReference type="GO" id="GO:0031624">
    <property type="term" value="F:ubiquitin conjugating enzyme binding"/>
    <property type="evidence" value="ECO:0000318"/>
    <property type="project" value="GO_Central"/>
</dbReference>
<keyword evidence="7" id="KW-0472">Membrane</keyword>
<gene>
    <name evidence="13" type="primary">LOC100186269</name>
</gene>
<keyword evidence="5" id="KW-0963">Cytoplasm</keyword>
<dbReference type="KEGG" id="cin:100186269"/>
<dbReference type="InterPro" id="IPR014764">
    <property type="entry name" value="DCN-prot"/>
</dbReference>
<dbReference type="OrthoDB" id="27198at2759"/>
<reference evidence="13" key="2">
    <citation type="submission" date="2025-08" db="UniProtKB">
        <authorList>
            <consortium name="Ensembl"/>
        </authorList>
    </citation>
    <scope>IDENTIFICATION</scope>
</reference>
<dbReference type="FunCoup" id="F6X5W4">
    <property type="interactions" value="10"/>
</dbReference>
<dbReference type="GO" id="GO:0048471">
    <property type="term" value="C:perinuclear region of cytoplasm"/>
    <property type="evidence" value="ECO:0007669"/>
    <property type="project" value="UniProtKB-SubCell"/>
</dbReference>
<dbReference type="STRING" id="7719.ENSCINP00000015600"/>
<dbReference type="GO" id="GO:0005634">
    <property type="term" value="C:nucleus"/>
    <property type="evidence" value="ECO:0007669"/>
    <property type="project" value="UniProtKB-SubCell"/>
</dbReference>
<dbReference type="InParanoid" id="F6X5W4"/>
<keyword evidence="9" id="KW-0449">Lipoprotein</keyword>
<dbReference type="PROSITE" id="PS51229">
    <property type="entry name" value="DCUN1"/>
    <property type="match status" value="1"/>
</dbReference>
<evidence type="ECO:0000313" key="14">
    <source>
        <dbReference type="Proteomes" id="UP000008144"/>
    </source>
</evidence>
<dbReference type="RefSeq" id="XP_002125028.1">
    <property type="nucleotide sequence ID" value="XM_002124992.4"/>
</dbReference>
<feature type="region of interest" description="Disordered" evidence="11">
    <location>
        <begin position="315"/>
        <end position="388"/>
    </location>
</feature>
<comment type="subcellular location">
    <subcellularLocation>
        <location evidence="2">Cell membrane</location>
    </subcellularLocation>
    <subcellularLocation>
        <location evidence="3">Cytoplasm</location>
        <location evidence="3">Perinuclear region</location>
    </subcellularLocation>
    <subcellularLocation>
        <location evidence="1">Nucleus</location>
    </subcellularLocation>
</comment>
<evidence type="ECO:0000256" key="9">
    <source>
        <dbReference type="ARBA" id="ARBA00023288"/>
    </source>
</evidence>